<proteinExistence type="predicted"/>
<comment type="caution">
    <text evidence="5">The sequence shown here is derived from an EMBL/GenBank/DDBJ whole genome shotgun (WGS) entry which is preliminary data.</text>
</comment>
<gene>
    <name evidence="5" type="ORF">JE024_05335</name>
</gene>
<dbReference type="SUPFAM" id="SSF46785">
    <property type="entry name" value="Winged helix' DNA-binding domain"/>
    <property type="match status" value="1"/>
</dbReference>
<dbReference type="InterPro" id="IPR011008">
    <property type="entry name" value="Dimeric_a/b-barrel"/>
</dbReference>
<sequence length="149" mass="16817">MDRIDRQILHVLLTDARATYQELGRRVQLSANTVAERVRRLQASGVVRGYRAELDLHALGHGMEMISNIRLREGFDRAAFEEGLRTVPQVVGAMRLTGDFDYQLRMACADSREFEAVIDLLKAEHGVQRLNSRLLLHEVDLGPGRLVAP</sequence>
<dbReference type="CDD" id="cd00090">
    <property type="entry name" value="HTH_ARSR"/>
    <property type="match status" value="1"/>
</dbReference>
<evidence type="ECO:0000313" key="6">
    <source>
        <dbReference type="Proteomes" id="UP000664109"/>
    </source>
</evidence>
<accession>A0ABS2UKX2</accession>
<dbReference type="InterPro" id="IPR011991">
    <property type="entry name" value="ArsR-like_HTH"/>
</dbReference>
<dbReference type="PROSITE" id="PS50956">
    <property type="entry name" value="HTH_ASNC_2"/>
    <property type="match status" value="1"/>
</dbReference>
<dbReference type="InterPro" id="IPR019888">
    <property type="entry name" value="Tscrpt_reg_AsnC-like"/>
</dbReference>
<keyword evidence="6" id="KW-1185">Reference proteome</keyword>
<dbReference type="Pfam" id="PF13404">
    <property type="entry name" value="HTH_AsnC-type"/>
    <property type="match status" value="1"/>
</dbReference>
<dbReference type="InterPro" id="IPR019887">
    <property type="entry name" value="Tscrpt_reg_AsnC/Lrp_C"/>
</dbReference>
<dbReference type="PRINTS" id="PR00033">
    <property type="entry name" value="HTHASNC"/>
</dbReference>
<keyword evidence="1" id="KW-0805">Transcription regulation</keyword>
<dbReference type="InterPro" id="IPR000485">
    <property type="entry name" value="AsnC-type_HTH_dom"/>
</dbReference>
<dbReference type="Proteomes" id="UP000664109">
    <property type="component" value="Unassembled WGS sequence"/>
</dbReference>
<keyword evidence="2" id="KW-0238">DNA-binding</keyword>
<organism evidence="5 6">
    <name type="scientific">Streptomyces zhihengii</name>
    <dbReference type="NCBI Taxonomy" id="1818004"/>
    <lineage>
        <taxon>Bacteria</taxon>
        <taxon>Bacillati</taxon>
        <taxon>Actinomycetota</taxon>
        <taxon>Actinomycetes</taxon>
        <taxon>Kitasatosporales</taxon>
        <taxon>Streptomycetaceae</taxon>
        <taxon>Streptomyces</taxon>
    </lineage>
</organism>
<protein>
    <submittedName>
        <fullName evidence="5">Lrp/AsnC family transcriptional regulator</fullName>
    </submittedName>
</protein>
<dbReference type="RefSeq" id="WP_205372470.1">
    <property type="nucleotide sequence ID" value="NZ_JAFEJA010000001.1"/>
</dbReference>
<dbReference type="Gene3D" id="3.30.70.920">
    <property type="match status" value="1"/>
</dbReference>
<dbReference type="SUPFAM" id="SSF54909">
    <property type="entry name" value="Dimeric alpha+beta barrel"/>
    <property type="match status" value="1"/>
</dbReference>
<feature type="domain" description="HTH asnC-type" evidence="4">
    <location>
        <begin position="1"/>
        <end position="62"/>
    </location>
</feature>
<dbReference type="InterPro" id="IPR036388">
    <property type="entry name" value="WH-like_DNA-bd_sf"/>
</dbReference>
<dbReference type="PANTHER" id="PTHR30154">
    <property type="entry name" value="LEUCINE-RESPONSIVE REGULATORY PROTEIN"/>
    <property type="match status" value="1"/>
</dbReference>
<dbReference type="Pfam" id="PF01037">
    <property type="entry name" value="AsnC_trans_reg"/>
    <property type="match status" value="1"/>
</dbReference>
<keyword evidence="3" id="KW-0804">Transcription</keyword>
<name>A0ABS2UKX2_9ACTN</name>
<evidence type="ECO:0000259" key="4">
    <source>
        <dbReference type="PROSITE" id="PS50956"/>
    </source>
</evidence>
<evidence type="ECO:0000256" key="2">
    <source>
        <dbReference type="ARBA" id="ARBA00023125"/>
    </source>
</evidence>
<dbReference type="EMBL" id="JAFEJA010000001">
    <property type="protein sequence ID" value="MBM9618171.1"/>
    <property type="molecule type" value="Genomic_DNA"/>
</dbReference>
<reference evidence="5 6" key="1">
    <citation type="journal article" date="2016" name="Arch. Microbiol.">
        <title>Streptomyces zhihengii sp. nov., isolated from rhizospheric soil of Psammosilene tunicoides.</title>
        <authorList>
            <person name="Huang M.J."/>
            <person name="Fei J.J."/>
            <person name="Salam N."/>
            <person name="Kim C.J."/>
            <person name="Hozzein W.N."/>
            <person name="Xiao M."/>
            <person name="Huang H.Q."/>
            <person name="Li W.J."/>
        </authorList>
    </citation>
    <scope>NUCLEOTIDE SEQUENCE [LARGE SCALE GENOMIC DNA]</scope>
    <source>
        <strain evidence="5 6">YIM T102</strain>
    </source>
</reference>
<evidence type="ECO:0000313" key="5">
    <source>
        <dbReference type="EMBL" id="MBM9618171.1"/>
    </source>
</evidence>
<dbReference type="PANTHER" id="PTHR30154:SF34">
    <property type="entry name" value="TRANSCRIPTIONAL REGULATOR AZLB"/>
    <property type="match status" value="1"/>
</dbReference>
<evidence type="ECO:0000256" key="1">
    <source>
        <dbReference type="ARBA" id="ARBA00023015"/>
    </source>
</evidence>
<dbReference type="Gene3D" id="1.10.10.10">
    <property type="entry name" value="Winged helix-like DNA-binding domain superfamily/Winged helix DNA-binding domain"/>
    <property type="match status" value="1"/>
</dbReference>
<dbReference type="InterPro" id="IPR036390">
    <property type="entry name" value="WH_DNA-bd_sf"/>
</dbReference>
<evidence type="ECO:0000256" key="3">
    <source>
        <dbReference type="ARBA" id="ARBA00023163"/>
    </source>
</evidence>
<dbReference type="SMART" id="SM00344">
    <property type="entry name" value="HTH_ASNC"/>
    <property type="match status" value="1"/>
</dbReference>